<dbReference type="OrthoDB" id="659320at2"/>
<keyword evidence="4" id="KW-1185">Reference proteome</keyword>
<dbReference type="InterPro" id="IPR025459">
    <property type="entry name" value="DUF4279"/>
</dbReference>
<organism evidence="1 3">
    <name type="scientific">Chitinophaga sancti</name>
    <dbReference type="NCBI Taxonomy" id="1004"/>
    <lineage>
        <taxon>Bacteria</taxon>
        <taxon>Pseudomonadati</taxon>
        <taxon>Bacteroidota</taxon>
        <taxon>Chitinophagia</taxon>
        <taxon>Chitinophagales</taxon>
        <taxon>Chitinophagaceae</taxon>
        <taxon>Chitinophaga</taxon>
    </lineage>
</organism>
<dbReference type="Proteomes" id="UP001326715">
    <property type="component" value="Chromosome"/>
</dbReference>
<accession>A0A1K1SZH8</accession>
<reference evidence="1 3" key="1">
    <citation type="submission" date="2016-11" db="EMBL/GenBank/DDBJ databases">
        <authorList>
            <person name="Jaros S."/>
            <person name="Januszkiewicz K."/>
            <person name="Wedrychowicz H."/>
        </authorList>
    </citation>
    <scope>NUCLEOTIDE SEQUENCE [LARGE SCALE GENOMIC DNA]</scope>
    <source>
        <strain evidence="1 3">DSM 784</strain>
    </source>
</reference>
<evidence type="ECO:0000313" key="2">
    <source>
        <dbReference type="EMBL" id="WQG92123.1"/>
    </source>
</evidence>
<sequence>MTDEQVMAIIENEFKEKTLGVTKQYLEIHSPIYADNKIKIDRIDRESKDEIIAYLPVLKESFYFSVYIDAKTNKVIGVDTEAYHRIYFRATSKSLTADELKGMIILPPTEIWNKGDFRKSGKSNYTFSNFTILPNPEPDQFKDKLRKLLDHLEEDKDGIKQLVNNANGHIQVAMDIHNGNGMIGGPSIDSIDIKRMNELGLSIDFDLYVSGNKFKE</sequence>
<reference evidence="2 4" key="2">
    <citation type="submission" date="2023-11" db="EMBL/GenBank/DDBJ databases">
        <title>MicrobeMod: A computational toolkit for identifying prokaryotic methylation and restriction-modification with nanopore sequencing.</title>
        <authorList>
            <person name="Crits-Christoph A."/>
            <person name="Kang S.C."/>
            <person name="Lee H."/>
            <person name="Ostrov N."/>
        </authorList>
    </citation>
    <scope>NUCLEOTIDE SEQUENCE [LARGE SCALE GENOMIC DNA]</scope>
    <source>
        <strain evidence="2 4">ATCC 23090</strain>
    </source>
</reference>
<name>A0A1K1SZH8_9BACT</name>
<dbReference type="EMBL" id="CP140154">
    <property type="protein sequence ID" value="WQG92123.1"/>
    <property type="molecule type" value="Genomic_DNA"/>
</dbReference>
<dbReference type="Pfam" id="PF14106">
    <property type="entry name" value="DUF4279"/>
    <property type="match status" value="1"/>
</dbReference>
<dbReference type="RefSeq" id="WP_072366317.1">
    <property type="nucleotide sequence ID" value="NZ_CP139972.1"/>
</dbReference>
<protein>
    <submittedName>
        <fullName evidence="2">DUF4279 domain-containing protein</fullName>
    </submittedName>
</protein>
<proteinExistence type="predicted"/>
<evidence type="ECO:0000313" key="4">
    <source>
        <dbReference type="Proteomes" id="UP001326715"/>
    </source>
</evidence>
<evidence type="ECO:0000313" key="1">
    <source>
        <dbReference type="EMBL" id="SFW89487.1"/>
    </source>
</evidence>
<dbReference type="EMBL" id="FPIZ01000041">
    <property type="protein sequence ID" value="SFW89487.1"/>
    <property type="molecule type" value="Genomic_DNA"/>
</dbReference>
<dbReference type="AlphaFoldDB" id="A0A1K1SZH8"/>
<evidence type="ECO:0000313" key="3">
    <source>
        <dbReference type="Proteomes" id="UP000183788"/>
    </source>
</evidence>
<gene>
    <name evidence="1" type="ORF">SAMN05661012_06441</name>
    <name evidence="2" type="ORF">SR876_11465</name>
</gene>
<dbReference type="Proteomes" id="UP000183788">
    <property type="component" value="Unassembled WGS sequence"/>
</dbReference>